<evidence type="ECO:0000256" key="2">
    <source>
        <dbReference type="ARBA" id="ARBA00004371"/>
    </source>
</evidence>
<accession>A0A7S4GFX3</accession>
<sequence>MGPSASKNKEPKEPPPPPAFEPPKMDFDSEILTKEHLELLCKYLPMDETVRWRRVFNSGKDGKSFTRFGAQVCNRGPTIVVIRDADGHVFGGHADEGWCTYAQRYKEAQAEAAAISRASRLGQEYDKKPTYKNQHRRFFGGDRSFIFSLFPEMHVYLASGANSNFLYYDVSEIKEMSGVGMGGQPDFYGWYIDDWLDYGHCRGAPNCLTFDSPPLSKQENFYVDFVEVWQTSLEMILEEEEREGEGSPQGKKGHLMESEGIKADKMILELATDRKFYSDNL</sequence>
<name>A0A7S4GFX3_9EUGL</name>
<feature type="domain" description="TLDc" evidence="11">
    <location>
        <begin position="30"/>
        <end position="232"/>
    </location>
</feature>
<evidence type="ECO:0000256" key="10">
    <source>
        <dbReference type="SAM" id="MobiDB-lite"/>
    </source>
</evidence>
<feature type="region of interest" description="Disordered" evidence="10">
    <location>
        <begin position="1"/>
        <end position="24"/>
    </location>
</feature>
<comment type="subcellular location">
    <subcellularLocation>
        <location evidence="3">Cytoplasm</location>
    </subcellularLocation>
    <subcellularLocation>
        <location evidence="2">Lysosome</location>
    </subcellularLocation>
    <subcellularLocation>
        <location evidence="1">Membrane</location>
    </subcellularLocation>
</comment>
<gene>
    <name evidence="12" type="ORF">EGYM00163_LOCUS47221</name>
</gene>
<dbReference type="InterPro" id="IPR006571">
    <property type="entry name" value="TLDc_dom"/>
</dbReference>
<dbReference type="GO" id="GO:0005634">
    <property type="term" value="C:nucleus"/>
    <property type="evidence" value="ECO:0007669"/>
    <property type="project" value="TreeGrafter"/>
</dbReference>
<evidence type="ECO:0000256" key="6">
    <source>
        <dbReference type="ARBA" id="ARBA00023228"/>
    </source>
</evidence>
<keyword evidence="5" id="KW-0472">Membrane</keyword>
<evidence type="ECO:0000259" key="11">
    <source>
        <dbReference type="PROSITE" id="PS51886"/>
    </source>
</evidence>
<keyword evidence="6" id="KW-0458">Lysosome</keyword>
<evidence type="ECO:0000256" key="3">
    <source>
        <dbReference type="ARBA" id="ARBA00004496"/>
    </source>
</evidence>
<dbReference type="AlphaFoldDB" id="A0A7S4GFX3"/>
<protein>
    <recommendedName>
        <fullName evidence="7">MTOR-associated protein MEAK7</fullName>
    </recommendedName>
    <alternativeName>
        <fullName evidence="9">TBC/LysM-associated domain-containing protein 1</fullName>
    </alternativeName>
    <alternativeName>
        <fullName evidence="8">TLD domain-containing protein 1</fullName>
    </alternativeName>
</protein>
<dbReference type="GO" id="GO:0005764">
    <property type="term" value="C:lysosome"/>
    <property type="evidence" value="ECO:0007669"/>
    <property type="project" value="UniProtKB-SubCell"/>
</dbReference>
<evidence type="ECO:0000256" key="1">
    <source>
        <dbReference type="ARBA" id="ARBA00004370"/>
    </source>
</evidence>
<organism evidence="12">
    <name type="scientific">Eutreptiella gymnastica</name>
    <dbReference type="NCBI Taxonomy" id="73025"/>
    <lineage>
        <taxon>Eukaryota</taxon>
        <taxon>Discoba</taxon>
        <taxon>Euglenozoa</taxon>
        <taxon>Euglenida</taxon>
        <taxon>Spirocuta</taxon>
        <taxon>Euglenophyceae</taxon>
        <taxon>Eutreptiales</taxon>
        <taxon>Eutreptiaceae</taxon>
        <taxon>Eutreptiella</taxon>
    </lineage>
</organism>
<dbReference type="PANTHER" id="PTHR23354:SF131">
    <property type="entry name" value="MTOR-ASSOCIATED PROTEIN MEAK7"/>
    <property type="match status" value="1"/>
</dbReference>
<dbReference type="PANTHER" id="PTHR23354">
    <property type="entry name" value="NUCLEOLAR PROTEIN 7/ESTROGEN RECEPTOR COACTIVATOR-RELATED"/>
    <property type="match status" value="1"/>
</dbReference>
<dbReference type="Pfam" id="PF07534">
    <property type="entry name" value="TLD"/>
    <property type="match status" value="2"/>
</dbReference>
<proteinExistence type="predicted"/>
<dbReference type="GO" id="GO:0006979">
    <property type="term" value="P:response to oxidative stress"/>
    <property type="evidence" value="ECO:0007669"/>
    <property type="project" value="TreeGrafter"/>
</dbReference>
<evidence type="ECO:0000256" key="7">
    <source>
        <dbReference type="ARBA" id="ARBA00039594"/>
    </source>
</evidence>
<evidence type="ECO:0000256" key="9">
    <source>
        <dbReference type="ARBA" id="ARBA00042134"/>
    </source>
</evidence>
<dbReference type="EMBL" id="HBJA01137278">
    <property type="protein sequence ID" value="CAE0835868.1"/>
    <property type="molecule type" value="Transcribed_RNA"/>
</dbReference>
<evidence type="ECO:0000313" key="12">
    <source>
        <dbReference type="EMBL" id="CAE0835868.1"/>
    </source>
</evidence>
<dbReference type="GO" id="GO:0016020">
    <property type="term" value="C:membrane"/>
    <property type="evidence" value="ECO:0007669"/>
    <property type="project" value="UniProtKB-SubCell"/>
</dbReference>
<keyword evidence="4" id="KW-0963">Cytoplasm</keyword>
<dbReference type="PROSITE" id="PS51886">
    <property type="entry name" value="TLDC"/>
    <property type="match status" value="1"/>
</dbReference>
<evidence type="ECO:0000256" key="4">
    <source>
        <dbReference type="ARBA" id="ARBA00022490"/>
    </source>
</evidence>
<evidence type="ECO:0000256" key="8">
    <source>
        <dbReference type="ARBA" id="ARBA00041780"/>
    </source>
</evidence>
<reference evidence="12" key="1">
    <citation type="submission" date="2021-01" db="EMBL/GenBank/DDBJ databases">
        <authorList>
            <person name="Corre E."/>
            <person name="Pelletier E."/>
            <person name="Niang G."/>
            <person name="Scheremetjew M."/>
            <person name="Finn R."/>
            <person name="Kale V."/>
            <person name="Holt S."/>
            <person name="Cochrane G."/>
            <person name="Meng A."/>
            <person name="Brown T."/>
            <person name="Cohen L."/>
        </authorList>
    </citation>
    <scope>NUCLEOTIDE SEQUENCE</scope>
    <source>
        <strain evidence="12">CCMP1594</strain>
    </source>
</reference>
<evidence type="ECO:0000256" key="5">
    <source>
        <dbReference type="ARBA" id="ARBA00023136"/>
    </source>
</evidence>
<dbReference type="SMART" id="SM00584">
    <property type="entry name" value="TLDc"/>
    <property type="match status" value="1"/>
</dbReference>